<accession>A0A0E9SNH7</accession>
<keyword evidence="1" id="KW-0472">Membrane</keyword>
<evidence type="ECO:0000313" key="2">
    <source>
        <dbReference type="EMBL" id="JAH42861.1"/>
    </source>
</evidence>
<evidence type="ECO:0000256" key="1">
    <source>
        <dbReference type="SAM" id="Phobius"/>
    </source>
</evidence>
<dbReference type="EMBL" id="GBXM01065716">
    <property type="protein sequence ID" value="JAH42861.1"/>
    <property type="molecule type" value="Transcribed_RNA"/>
</dbReference>
<reference evidence="2" key="1">
    <citation type="submission" date="2014-11" db="EMBL/GenBank/DDBJ databases">
        <authorList>
            <person name="Amaro Gonzalez C."/>
        </authorList>
    </citation>
    <scope>NUCLEOTIDE SEQUENCE</scope>
</reference>
<proteinExistence type="predicted"/>
<organism evidence="2">
    <name type="scientific">Anguilla anguilla</name>
    <name type="common">European freshwater eel</name>
    <name type="synonym">Muraena anguilla</name>
    <dbReference type="NCBI Taxonomy" id="7936"/>
    <lineage>
        <taxon>Eukaryota</taxon>
        <taxon>Metazoa</taxon>
        <taxon>Chordata</taxon>
        <taxon>Craniata</taxon>
        <taxon>Vertebrata</taxon>
        <taxon>Euteleostomi</taxon>
        <taxon>Actinopterygii</taxon>
        <taxon>Neopterygii</taxon>
        <taxon>Teleostei</taxon>
        <taxon>Anguilliformes</taxon>
        <taxon>Anguillidae</taxon>
        <taxon>Anguilla</taxon>
    </lineage>
</organism>
<name>A0A0E9SNH7_ANGAN</name>
<dbReference type="AlphaFoldDB" id="A0A0E9SNH7"/>
<keyword evidence="1" id="KW-0812">Transmembrane</keyword>
<reference evidence="2" key="2">
    <citation type="journal article" date="2015" name="Fish Shellfish Immunol.">
        <title>Early steps in the European eel (Anguilla anguilla)-Vibrio vulnificus interaction in the gills: Role of the RtxA13 toxin.</title>
        <authorList>
            <person name="Callol A."/>
            <person name="Pajuelo D."/>
            <person name="Ebbesson L."/>
            <person name="Teles M."/>
            <person name="MacKenzie S."/>
            <person name="Amaro C."/>
        </authorList>
    </citation>
    <scope>NUCLEOTIDE SEQUENCE</scope>
</reference>
<dbReference type="EMBL" id="GBXM01060889">
    <property type="protein sequence ID" value="JAH47688.1"/>
    <property type="molecule type" value="Transcribed_RNA"/>
</dbReference>
<feature type="transmembrane region" description="Helical" evidence="1">
    <location>
        <begin position="16"/>
        <end position="34"/>
    </location>
</feature>
<keyword evidence="1" id="KW-1133">Transmembrane helix</keyword>
<sequence length="52" mass="6396">MNFDYFPWTNPTRRKLNMALFLYFTKFVFCTIRVQKLTIVMNGCFNYEVMKL</sequence>
<protein>
    <submittedName>
        <fullName evidence="2">Uncharacterized protein</fullName>
    </submittedName>
</protein>